<dbReference type="PROSITE" id="PS50943">
    <property type="entry name" value="HTH_CROC1"/>
    <property type="match status" value="1"/>
</dbReference>
<dbReference type="SUPFAM" id="SSF48097">
    <property type="entry name" value="Regulator of G-protein signaling, RGS"/>
    <property type="match status" value="1"/>
</dbReference>
<dbReference type="InterPro" id="IPR036305">
    <property type="entry name" value="RGS_sf"/>
</dbReference>
<feature type="domain" description="HTH cro/C1-type" evidence="2">
    <location>
        <begin position="7"/>
        <end position="62"/>
    </location>
</feature>
<dbReference type="KEGG" id="pri:PRIO_6101"/>
<reference evidence="4" key="1">
    <citation type="submission" date="2015-03" db="EMBL/GenBank/DDBJ databases">
        <authorList>
            <person name="Wibberg D."/>
        </authorList>
    </citation>
    <scope>NUCLEOTIDE SEQUENCE [LARGE SCALE GENOMIC DNA]</scope>
</reference>
<evidence type="ECO:0000313" key="4">
    <source>
        <dbReference type="Proteomes" id="UP000033163"/>
    </source>
</evidence>
<proteinExistence type="predicted"/>
<dbReference type="SUPFAM" id="SSF47413">
    <property type="entry name" value="lambda repressor-like DNA-binding domains"/>
    <property type="match status" value="1"/>
</dbReference>
<dbReference type="HOGENOM" id="CLU_066192_4_4_9"/>
<dbReference type="RefSeq" id="WP_020427046.1">
    <property type="nucleotide sequence ID" value="NZ_AGBD01000282.1"/>
</dbReference>
<protein>
    <recommendedName>
        <fullName evidence="5">HTH cro/C1-type domain-containing protein</fullName>
    </recommendedName>
</protein>
<dbReference type="Proteomes" id="UP000033163">
    <property type="component" value="Chromosome I"/>
</dbReference>
<gene>
    <name evidence="3" type="ORF">PRIO_6101</name>
</gene>
<accession>A0A0E4HFK0</accession>
<dbReference type="CDD" id="cd00093">
    <property type="entry name" value="HTH_XRE"/>
    <property type="match status" value="1"/>
</dbReference>
<dbReference type="AlphaFoldDB" id="A0A0E4HFK0"/>
<feature type="domain" description="RGS" evidence="1">
    <location>
        <begin position="83"/>
        <end position="132"/>
    </location>
</feature>
<dbReference type="GO" id="GO:0003677">
    <property type="term" value="F:DNA binding"/>
    <property type="evidence" value="ECO:0007669"/>
    <property type="project" value="InterPro"/>
</dbReference>
<dbReference type="InterPro" id="IPR016137">
    <property type="entry name" value="RGS"/>
</dbReference>
<dbReference type="PATRIC" id="fig|1073571.4.peg.6523"/>
<name>A0A0E4HFK0_9BACL</name>
<evidence type="ECO:0000313" key="3">
    <source>
        <dbReference type="EMBL" id="CQR58452.1"/>
    </source>
</evidence>
<dbReference type="InterPro" id="IPR010982">
    <property type="entry name" value="Lambda_DNA-bd_dom_sf"/>
</dbReference>
<evidence type="ECO:0008006" key="5">
    <source>
        <dbReference type="Google" id="ProtNLM"/>
    </source>
</evidence>
<evidence type="ECO:0000259" key="2">
    <source>
        <dbReference type="PROSITE" id="PS50943"/>
    </source>
</evidence>
<dbReference type="Gene3D" id="1.10.260.40">
    <property type="entry name" value="lambda repressor-like DNA-binding domains"/>
    <property type="match status" value="1"/>
</dbReference>
<dbReference type="PROSITE" id="PS50132">
    <property type="entry name" value="RGS"/>
    <property type="match status" value="1"/>
</dbReference>
<dbReference type="InterPro" id="IPR001387">
    <property type="entry name" value="Cro/C1-type_HTH"/>
</dbReference>
<sequence>MQRAEVLKKLIEETGLNTKAFAEKAGLPYTTLRSILMRGVGGASVDNVIKVCRALGITAEDMERLASGTNQEAVTPMLSELSEFEAFLNNPEHGLFFKDYLEAPEERKREMLTFWQFIKDLEKKKSEFPGEK</sequence>
<dbReference type="EMBL" id="LN831776">
    <property type="protein sequence ID" value="CQR58452.1"/>
    <property type="molecule type" value="Genomic_DNA"/>
</dbReference>
<organism evidence="3 4">
    <name type="scientific">Paenibacillus riograndensis SBR5</name>
    <dbReference type="NCBI Taxonomy" id="1073571"/>
    <lineage>
        <taxon>Bacteria</taxon>
        <taxon>Bacillati</taxon>
        <taxon>Bacillota</taxon>
        <taxon>Bacilli</taxon>
        <taxon>Bacillales</taxon>
        <taxon>Paenibacillaceae</taxon>
        <taxon>Paenibacillus</taxon>
        <taxon>Paenibacillus sonchi group</taxon>
    </lineage>
</organism>
<evidence type="ECO:0000259" key="1">
    <source>
        <dbReference type="PROSITE" id="PS50132"/>
    </source>
</evidence>
<dbReference type="SMART" id="SM00530">
    <property type="entry name" value="HTH_XRE"/>
    <property type="match status" value="1"/>
</dbReference>
<dbReference type="Pfam" id="PF13443">
    <property type="entry name" value="HTH_26"/>
    <property type="match status" value="1"/>
</dbReference>